<comment type="subunit">
    <text evidence="3">Homodimer.</text>
</comment>
<dbReference type="SMR" id="A0A0M4EKG1"/>
<feature type="domain" description="Aminotransferase class I/classII large" evidence="8">
    <location>
        <begin position="59"/>
        <end position="425"/>
    </location>
</feature>
<keyword evidence="7" id="KW-0663">Pyridoxal phosphate</keyword>
<sequence>MSAVSMLLHKVLQSGLCRANTRCSSSSVKFEPFARIEPVAPNEHNRLEAAYHKDTSPLKLNLSGEFYRNSDGKPQVFQAVHKAAIGVACDEKLSQEPLPPLGNADFIKAANELILTNSAEALLEKRVLGVQTRSSLDALRVAAQFLREKMKCNVCLLAKPSSETYERIFKQVGFQCHSYQYFSEAKGELNVFGLVADLMTAPEGTVVLLDACAQNPTGLDPSVDEWKLISHIIKCKKMLPLLHLESHGLATGDVVQDAWPVRYFAGCGFDVLCAQSFVKNFSLYNETVGQLMIVLGNPKHLPAVREHLENMLLTEKEQSSSVFASRIVAKILTTTALHQEWTHTIKDIHQRLHKMRTLFAKKLKELKTPGNWDHLSDQKGPYLYTNLKNKHLQQLQARHIYIPSSGRINVGALRTNNVEYLASAINDVLKCKQTDTVDTADLTSAHLHALQHFFNAA</sequence>
<dbReference type="InterPro" id="IPR000796">
    <property type="entry name" value="Asp_trans"/>
</dbReference>
<comment type="similarity">
    <text evidence="2">Belongs to the class-I pyridoxal-phosphate-dependent aminotransferase family.</text>
</comment>
<evidence type="ECO:0000313" key="10">
    <source>
        <dbReference type="Proteomes" id="UP000494163"/>
    </source>
</evidence>
<dbReference type="PANTHER" id="PTHR11879">
    <property type="entry name" value="ASPARTATE AMINOTRANSFERASE"/>
    <property type="match status" value="1"/>
</dbReference>
<evidence type="ECO:0000259" key="8">
    <source>
        <dbReference type="Pfam" id="PF00155"/>
    </source>
</evidence>
<dbReference type="Gene3D" id="3.40.640.10">
    <property type="entry name" value="Type I PLP-dependent aspartate aminotransferase-like (Major domain)"/>
    <property type="match status" value="1"/>
</dbReference>
<evidence type="ECO:0000256" key="1">
    <source>
        <dbReference type="ARBA" id="ARBA00001933"/>
    </source>
</evidence>
<evidence type="ECO:0000256" key="2">
    <source>
        <dbReference type="ARBA" id="ARBA00007441"/>
    </source>
</evidence>
<protein>
    <recommendedName>
        <fullName evidence="4">aspartate transaminase</fullName>
        <ecNumber evidence="4">2.6.1.1</ecNumber>
    </recommendedName>
</protein>
<dbReference type="GO" id="GO:0030170">
    <property type="term" value="F:pyridoxal phosphate binding"/>
    <property type="evidence" value="ECO:0007669"/>
    <property type="project" value="InterPro"/>
</dbReference>
<accession>A0A0M4EKG1</accession>
<evidence type="ECO:0000256" key="6">
    <source>
        <dbReference type="ARBA" id="ARBA00022679"/>
    </source>
</evidence>
<keyword evidence="10" id="KW-1185">Reference proteome</keyword>
<dbReference type="OrthoDB" id="6752799at2759"/>
<organism evidence="9 10">
    <name type="scientific">Drosophila busckii</name>
    <name type="common">Fruit fly</name>
    <dbReference type="NCBI Taxonomy" id="30019"/>
    <lineage>
        <taxon>Eukaryota</taxon>
        <taxon>Metazoa</taxon>
        <taxon>Ecdysozoa</taxon>
        <taxon>Arthropoda</taxon>
        <taxon>Hexapoda</taxon>
        <taxon>Insecta</taxon>
        <taxon>Pterygota</taxon>
        <taxon>Neoptera</taxon>
        <taxon>Endopterygota</taxon>
        <taxon>Diptera</taxon>
        <taxon>Brachycera</taxon>
        <taxon>Muscomorpha</taxon>
        <taxon>Ephydroidea</taxon>
        <taxon>Drosophilidae</taxon>
        <taxon>Drosophila</taxon>
    </lineage>
</organism>
<keyword evidence="5" id="KW-0032">Aminotransferase</keyword>
<dbReference type="OMA" id="CAQSFVK"/>
<dbReference type="PRINTS" id="PR00799">
    <property type="entry name" value="TRANSAMINASE"/>
</dbReference>
<dbReference type="PANTHER" id="PTHR11879:SF55">
    <property type="entry name" value="GLUTAMATE OXALOACETATE TRANSAMINASE 1, ISOFORM B"/>
    <property type="match status" value="1"/>
</dbReference>
<gene>
    <name evidence="9" type="ORF">Dbus_chr3Lg1830</name>
</gene>
<dbReference type="InterPro" id="IPR015422">
    <property type="entry name" value="PyrdxlP-dep_Trfase_small"/>
</dbReference>
<dbReference type="EMBL" id="CP012525">
    <property type="protein sequence ID" value="ALC44664.1"/>
    <property type="molecule type" value="Genomic_DNA"/>
</dbReference>
<dbReference type="GO" id="GO:0004069">
    <property type="term" value="F:L-aspartate:2-oxoglutarate aminotransferase activity"/>
    <property type="evidence" value="ECO:0007669"/>
    <property type="project" value="UniProtKB-EC"/>
</dbReference>
<comment type="cofactor">
    <cofactor evidence="1">
        <name>pyridoxal 5'-phosphate</name>
        <dbReference type="ChEBI" id="CHEBI:597326"/>
    </cofactor>
</comment>
<keyword evidence="6" id="KW-0808">Transferase</keyword>
<evidence type="ECO:0000256" key="7">
    <source>
        <dbReference type="ARBA" id="ARBA00022898"/>
    </source>
</evidence>
<dbReference type="Pfam" id="PF00155">
    <property type="entry name" value="Aminotran_1_2"/>
    <property type="match status" value="1"/>
</dbReference>
<reference evidence="9 10" key="1">
    <citation type="submission" date="2015-08" db="EMBL/GenBank/DDBJ databases">
        <title>Ancestral chromatin configuration constrains chromatin evolution on differentiating sex chromosomes in Drosophila.</title>
        <authorList>
            <person name="Zhou Q."/>
            <person name="Bachtrog D."/>
        </authorList>
    </citation>
    <scope>NUCLEOTIDE SEQUENCE [LARGE SCALE GENOMIC DNA]</scope>
    <source>
        <tissue evidence="9">Whole larvae</tissue>
    </source>
</reference>
<dbReference type="InterPro" id="IPR004839">
    <property type="entry name" value="Aminotransferase_I/II_large"/>
</dbReference>
<dbReference type="InterPro" id="IPR015421">
    <property type="entry name" value="PyrdxlP-dep_Trfase_major"/>
</dbReference>
<dbReference type="InterPro" id="IPR015424">
    <property type="entry name" value="PyrdxlP-dep_Trfase"/>
</dbReference>
<dbReference type="AlphaFoldDB" id="A0A0M4EKG1"/>
<evidence type="ECO:0000256" key="3">
    <source>
        <dbReference type="ARBA" id="ARBA00011738"/>
    </source>
</evidence>
<evidence type="ECO:0000256" key="5">
    <source>
        <dbReference type="ARBA" id="ARBA00022576"/>
    </source>
</evidence>
<proteinExistence type="inferred from homology"/>
<evidence type="ECO:0000313" key="9">
    <source>
        <dbReference type="EMBL" id="ALC44664.1"/>
    </source>
</evidence>
<dbReference type="Gene3D" id="3.90.1150.10">
    <property type="entry name" value="Aspartate Aminotransferase, domain 1"/>
    <property type="match status" value="1"/>
</dbReference>
<dbReference type="STRING" id="30019.A0A0M4EKG1"/>
<dbReference type="GO" id="GO:0005829">
    <property type="term" value="C:cytosol"/>
    <property type="evidence" value="ECO:0007669"/>
    <property type="project" value="TreeGrafter"/>
</dbReference>
<dbReference type="EC" id="2.6.1.1" evidence="4"/>
<evidence type="ECO:0000256" key="4">
    <source>
        <dbReference type="ARBA" id="ARBA00012753"/>
    </source>
</evidence>
<dbReference type="SUPFAM" id="SSF53383">
    <property type="entry name" value="PLP-dependent transferases"/>
    <property type="match status" value="1"/>
</dbReference>
<dbReference type="Proteomes" id="UP000494163">
    <property type="component" value="Chromosome 3L"/>
</dbReference>
<dbReference type="GO" id="GO:0006532">
    <property type="term" value="P:aspartate biosynthetic process"/>
    <property type="evidence" value="ECO:0007669"/>
    <property type="project" value="TreeGrafter"/>
</dbReference>
<name>A0A0M4EKG1_DROBS</name>